<organism evidence="2 3">
    <name type="scientific">Aneurinibacillus danicus</name>
    <dbReference type="NCBI Taxonomy" id="267746"/>
    <lineage>
        <taxon>Bacteria</taxon>
        <taxon>Bacillati</taxon>
        <taxon>Bacillota</taxon>
        <taxon>Bacilli</taxon>
        <taxon>Bacillales</taxon>
        <taxon>Paenibacillaceae</taxon>
        <taxon>Aneurinibacillus group</taxon>
        <taxon>Aneurinibacillus</taxon>
    </lineage>
</organism>
<dbReference type="AlphaFoldDB" id="A0A511V2L6"/>
<feature type="domain" description="SpoVT-AbrB" evidence="1">
    <location>
        <begin position="9"/>
        <end position="57"/>
    </location>
</feature>
<evidence type="ECO:0000259" key="1">
    <source>
        <dbReference type="SMART" id="SM00966"/>
    </source>
</evidence>
<dbReference type="GO" id="GO:0003677">
    <property type="term" value="F:DNA binding"/>
    <property type="evidence" value="ECO:0007669"/>
    <property type="project" value="InterPro"/>
</dbReference>
<sequence>MSNTLRTESEIKQRYQTTIPKEIRDKAKLDIGDELIWKYDEIRDEIIVIRKPKRFSDALWGFRKRNVEKREYRRVCS</sequence>
<comment type="caution">
    <text evidence="2">The sequence shown here is derived from an EMBL/GenBank/DDBJ whole genome shotgun (WGS) entry which is preliminary data.</text>
</comment>
<evidence type="ECO:0000313" key="3">
    <source>
        <dbReference type="Proteomes" id="UP000321157"/>
    </source>
</evidence>
<dbReference type="EMBL" id="BJXX01000025">
    <property type="protein sequence ID" value="GEN33156.1"/>
    <property type="molecule type" value="Genomic_DNA"/>
</dbReference>
<proteinExistence type="predicted"/>
<dbReference type="Proteomes" id="UP000321157">
    <property type="component" value="Unassembled WGS sequence"/>
</dbReference>
<gene>
    <name evidence="2" type="ORF">ADA01nite_06160</name>
</gene>
<dbReference type="Pfam" id="PF04014">
    <property type="entry name" value="MazE_antitoxin"/>
    <property type="match status" value="1"/>
</dbReference>
<dbReference type="RefSeq" id="WP_170230128.1">
    <property type="nucleotide sequence ID" value="NZ_BJXX01000025.1"/>
</dbReference>
<dbReference type="SUPFAM" id="SSF89447">
    <property type="entry name" value="AbrB/MazE/MraZ-like"/>
    <property type="match status" value="1"/>
</dbReference>
<dbReference type="InterPro" id="IPR007159">
    <property type="entry name" value="SpoVT-AbrB_dom"/>
</dbReference>
<name>A0A511V2L6_9BACL</name>
<reference evidence="2 3" key="1">
    <citation type="submission" date="2019-07" db="EMBL/GenBank/DDBJ databases">
        <title>Whole genome shotgun sequence of Aneurinibacillus danicus NBRC 102444.</title>
        <authorList>
            <person name="Hosoyama A."/>
            <person name="Uohara A."/>
            <person name="Ohji S."/>
            <person name="Ichikawa N."/>
        </authorList>
    </citation>
    <scope>NUCLEOTIDE SEQUENCE [LARGE SCALE GENOMIC DNA]</scope>
    <source>
        <strain evidence="2 3">NBRC 102444</strain>
    </source>
</reference>
<keyword evidence="3" id="KW-1185">Reference proteome</keyword>
<dbReference type="InterPro" id="IPR037914">
    <property type="entry name" value="SpoVT-AbrB_sf"/>
</dbReference>
<dbReference type="SMART" id="SM00966">
    <property type="entry name" value="SpoVT_AbrB"/>
    <property type="match status" value="1"/>
</dbReference>
<accession>A0A511V2L6</accession>
<protein>
    <recommendedName>
        <fullName evidence="1">SpoVT-AbrB domain-containing protein</fullName>
    </recommendedName>
</protein>
<dbReference type="Gene3D" id="2.10.260.10">
    <property type="match status" value="1"/>
</dbReference>
<evidence type="ECO:0000313" key="2">
    <source>
        <dbReference type="EMBL" id="GEN33156.1"/>
    </source>
</evidence>